<name>A0A182WQ68_9DIPT</name>
<evidence type="ECO:0008006" key="4">
    <source>
        <dbReference type="Google" id="ProtNLM"/>
    </source>
</evidence>
<reference evidence="2" key="2">
    <citation type="submission" date="2020-05" db="UniProtKB">
        <authorList>
            <consortium name="EnsemblMetazoa"/>
        </authorList>
    </citation>
    <scope>IDENTIFICATION</scope>
    <source>
        <strain evidence="2">MINIMUS1</strain>
    </source>
</reference>
<proteinExistence type="predicted"/>
<reference evidence="3" key="1">
    <citation type="submission" date="2013-03" db="EMBL/GenBank/DDBJ databases">
        <title>The Genome Sequence of Anopheles minimus MINIMUS1.</title>
        <authorList>
            <consortium name="The Broad Institute Genomics Platform"/>
            <person name="Neafsey D.E."/>
            <person name="Walton C."/>
            <person name="Walker B."/>
            <person name="Young S.K."/>
            <person name="Zeng Q."/>
            <person name="Gargeya S."/>
            <person name="Fitzgerald M."/>
            <person name="Haas B."/>
            <person name="Abouelleil A."/>
            <person name="Allen A.W."/>
            <person name="Alvarado L."/>
            <person name="Arachchi H.M."/>
            <person name="Berlin A.M."/>
            <person name="Chapman S.B."/>
            <person name="Gainer-Dewar J."/>
            <person name="Goldberg J."/>
            <person name="Griggs A."/>
            <person name="Gujja S."/>
            <person name="Hansen M."/>
            <person name="Howarth C."/>
            <person name="Imamovic A."/>
            <person name="Ireland A."/>
            <person name="Larimer J."/>
            <person name="McCowan C."/>
            <person name="Murphy C."/>
            <person name="Pearson M."/>
            <person name="Poon T.W."/>
            <person name="Priest M."/>
            <person name="Roberts A."/>
            <person name="Saif S."/>
            <person name="Shea T."/>
            <person name="Sisk P."/>
            <person name="Sykes S."/>
            <person name="Wortman J."/>
            <person name="Nusbaum C."/>
            <person name="Birren B."/>
        </authorList>
    </citation>
    <scope>NUCLEOTIDE SEQUENCE [LARGE SCALE GENOMIC DNA]</scope>
    <source>
        <strain evidence="3">MINIMUS1</strain>
    </source>
</reference>
<dbReference type="Proteomes" id="UP000075920">
    <property type="component" value="Unassembled WGS sequence"/>
</dbReference>
<evidence type="ECO:0000313" key="2">
    <source>
        <dbReference type="EnsemblMetazoa" id="AMIN014796-PA"/>
    </source>
</evidence>
<feature type="signal peptide" evidence="1">
    <location>
        <begin position="1"/>
        <end position="22"/>
    </location>
</feature>
<keyword evidence="1" id="KW-0732">Signal</keyword>
<protein>
    <recommendedName>
        <fullName evidence="4">Secreted protein</fullName>
    </recommendedName>
</protein>
<organism evidence="2 3">
    <name type="scientific">Anopheles minimus</name>
    <dbReference type="NCBI Taxonomy" id="112268"/>
    <lineage>
        <taxon>Eukaryota</taxon>
        <taxon>Metazoa</taxon>
        <taxon>Ecdysozoa</taxon>
        <taxon>Arthropoda</taxon>
        <taxon>Hexapoda</taxon>
        <taxon>Insecta</taxon>
        <taxon>Pterygota</taxon>
        <taxon>Neoptera</taxon>
        <taxon>Endopterygota</taxon>
        <taxon>Diptera</taxon>
        <taxon>Nematocera</taxon>
        <taxon>Culicoidea</taxon>
        <taxon>Culicidae</taxon>
        <taxon>Anophelinae</taxon>
        <taxon>Anopheles</taxon>
    </lineage>
</organism>
<evidence type="ECO:0000256" key="1">
    <source>
        <dbReference type="SAM" id="SignalP"/>
    </source>
</evidence>
<keyword evidence="3" id="KW-1185">Reference proteome</keyword>
<accession>A0A182WQ68</accession>
<dbReference type="AlphaFoldDB" id="A0A182WQ68"/>
<dbReference type="EnsemblMetazoa" id="AMIN014796-RA">
    <property type="protein sequence ID" value="AMIN014796-PA"/>
    <property type="gene ID" value="AMIN014796"/>
</dbReference>
<evidence type="ECO:0000313" key="3">
    <source>
        <dbReference type="Proteomes" id="UP000075920"/>
    </source>
</evidence>
<feature type="chain" id="PRO_5008141753" description="Secreted protein" evidence="1">
    <location>
        <begin position="23"/>
        <end position="71"/>
    </location>
</feature>
<sequence length="71" mass="7680">MFDRKFVVVVAVLSALISFIVAAPQDGEETIRFGDPGSNNAAETIDPTRDGADVIQEQIPDDQELPADIHL</sequence>
<dbReference type="VEuPathDB" id="VectorBase:AMIN014796"/>